<organism evidence="4 5">
    <name type="scientific">Hippocampus comes</name>
    <name type="common">Tiger tail seahorse</name>
    <dbReference type="NCBI Taxonomy" id="109280"/>
    <lineage>
        <taxon>Eukaryota</taxon>
        <taxon>Metazoa</taxon>
        <taxon>Chordata</taxon>
        <taxon>Craniata</taxon>
        <taxon>Vertebrata</taxon>
        <taxon>Euteleostomi</taxon>
        <taxon>Actinopterygii</taxon>
        <taxon>Neopterygii</taxon>
        <taxon>Teleostei</taxon>
        <taxon>Neoteleostei</taxon>
        <taxon>Acanthomorphata</taxon>
        <taxon>Syngnathiaria</taxon>
        <taxon>Syngnathiformes</taxon>
        <taxon>Syngnathoidei</taxon>
        <taxon>Syngnathidae</taxon>
        <taxon>Hippocampus</taxon>
    </lineage>
</organism>
<dbReference type="STRING" id="109280.ENSHCOP00000007707"/>
<dbReference type="GO" id="GO:0045335">
    <property type="term" value="C:phagocytic vesicle"/>
    <property type="evidence" value="ECO:0007669"/>
    <property type="project" value="TreeGrafter"/>
</dbReference>
<dbReference type="GO" id="GO:0005764">
    <property type="term" value="C:lysosome"/>
    <property type="evidence" value="ECO:0007669"/>
    <property type="project" value="TreeGrafter"/>
</dbReference>
<dbReference type="AlphaFoldDB" id="A0A3Q2XU07"/>
<dbReference type="GO" id="GO:0008333">
    <property type="term" value="P:endosome to lysosome transport"/>
    <property type="evidence" value="ECO:0007669"/>
    <property type="project" value="TreeGrafter"/>
</dbReference>
<dbReference type="GeneTree" id="ENSGT00940000165121"/>
<dbReference type="PROSITE" id="PS51419">
    <property type="entry name" value="RAB"/>
    <property type="match status" value="1"/>
</dbReference>
<dbReference type="Ensembl" id="ENSHCOT00000001535.1">
    <property type="protein sequence ID" value="ENSHCOP00000007707.1"/>
    <property type="gene ID" value="ENSHCOG00000009795.1"/>
</dbReference>
<dbReference type="PANTHER" id="PTHR47981">
    <property type="entry name" value="RAB FAMILY"/>
    <property type="match status" value="1"/>
</dbReference>
<dbReference type="PANTHER" id="PTHR47981:SF39">
    <property type="entry name" value="RAS-RELATED PROTEIN RAB"/>
    <property type="match status" value="1"/>
</dbReference>
<dbReference type="GO" id="GO:0005525">
    <property type="term" value="F:GTP binding"/>
    <property type="evidence" value="ECO:0007669"/>
    <property type="project" value="UniProtKB-KW"/>
</dbReference>
<proteinExistence type="inferred from homology"/>
<dbReference type="Pfam" id="PF08477">
    <property type="entry name" value="Roc"/>
    <property type="match status" value="1"/>
</dbReference>
<comment type="similarity">
    <text evidence="1">Belongs to the small GTPase superfamily. Rab family.</text>
</comment>
<dbReference type="GO" id="GO:0090385">
    <property type="term" value="P:phagosome-lysosome fusion"/>
    <property type="evidence" value="ECO:0007669"/>
    <property type="project" value="TreeGrafter"/>
</dbReference>
<dbReference type="PRINTS" id="PR00449">
    <property type="entry name" value="RASTRNSFRMNG"/>
</dbReference>
<dbReference type="Proteomes" id="UP000264820">
    <property type="component" value="Unplaced"/>
</dbReference>
<dbReference type="OMA" id="WDIAGMN"/>
<evidence type="ECO:0000256" key="2">
    <source>
        <dbReference type="ARBA" id="ARBA00022741"/>
    </source>
</evidence>
<evidence type="ECO:0000256" key="3">
    <source>
        <dbReference type="ARBA" id="ARBA00023134"/>
    </source>
</evidence>
<keyword evidence="3" id="KW-0342">GTP-binding</keyword>
<sequence>MECDFCTRLSDDHSQRLLKVLVIGDLGVGKTSIIKRYVHQVFSQHYRATIGVDFALKVLQWDHATVVRLQLWDIAG</sequence>
<keyword evidence="5" id="KW-1185">Reference proteome</keyword>
<reference evidence="4" key="1">
    <citation type="submission" date="2025-08" db="UniProtKB">
        <authorList>
            <consortium name="Ensembl"/>
        </authorList>
    </citation>
    <scope>IDENTIFICATION</scope>
</reference>
<dbReference type="InterPro" id="IPR027417">
    <property type="entry name" value="P-loop_NTPase"/>
</dbReference>
<evidence type="ECO:0000313" key="5">
    <source>
        <dbReference type="Proteomes" id="UP000264820"/>
    </source>
</evidence>
<dbReference type="GO" id="GO:0005770">
    <property type="term" value="C:late endosome"/>
    <property type="evidence" value="ECO:0007669"/>
    <property type="project" value="TreeGrafter"/>
</dbReference>
<reference evidence="4" key="2">
    <citation type="submission" date="2025-09" db="UniProtKB">
        <authorList>
            <consortium name="Ensembl"/>
        </authorList>
    </citation>
    <scope>IDENTIFICATION</scope>
</reference>
<name>A0A3Q2XU07_HIPCM</name>
<protein>
    <submittedName>
        <fullName evidence="4">Zgc:162171</fullName>
    </submittedName>
</protein>
<dbReference type="Gene3D" id="3.40.50.300">
    <property type="entry name" value="P-loop containing nucleotide triphosphate hydrolases"/>
    <property type="match status" value="1"/>
</dbReference>
<evidence type="ECO:0000256" key="1">
    <source>
        <dbReference type="ARBA" id="ARBA00006270"/>
    </source>
</evidence>
<evidence type="ECO:0000313" key="4">
    <source>
        <dbReference type="Ensembl" id="ENSHCOP00000007707.1"/>
    </source>
</evidence>
<accession>A0A3Q2XU07</accession>
<dbReference type="SUPFAM" id="SSF52540">
    <property type="entry name" value="P-loop containing nucleoside triphosphate hydrolases"/>
    <property type="match status" value="1"/>
</dbReference>
<keyword evidence="2" id="KW-0547">Nucleotide-binding</keyword>
<dbReference type="SMART" id="SM00175">
    <property type="entry name" value="RAB"/>
    <property type="match status" value="1"/>
</dbReference>